<evidence type="ECO:0000313" key="6">
    <source>
        <dbReference type="Proteomes" id="UP000028488"/>
    </source>
</evidence>
<keyword evidence="1" id="KW-0805">Transcription regulation</keyword>
<reference evidence="5 6" key="1">
    <citation type="submission" date="2014-07" db="EMBL/GenBank/DDBJ databases">
        <title>Genome Sequence of Rhodococcus opacus Strain R7, a Biodegrader of Mono- and Polycyclic Aromatic Hydrocarbons.</title>
        <authorList>
            <person name="Di Gennaro P."/>
            <person name="Zampolli J."/>
            <person name="Presti I."/>
            <person name="Cappelletti M."/>
            <person name="D'Ursi P."/>
            <person name="Orro A."/>
            <person name="Mezzelani A."/>
            <person name="Milanesi L."/>
        </authorList>
    </citation>
    <scope>NUCLEOTIDE SEQUENCE [LARGE SCALE GENOMIC DNA]</scope>
    <source>
        <strain evidence="5 6">R7</strain>
    </source>
</reference>
<dbReference type="InterPro" id="IPR008920">
    <property type="entry name" value="TF_FadR/GntR_C"/>
</dbReference>
<dbReference type="SUPFAM" id="SSF46785">
    <property type="entry name" value="Winged helix' DNA-binding domain"/>
    <property type="match status" value="1"/>
</dbReference>
<feature type="domain" description="HTH gntR-type" evidence="4">
    <location>
        <begin position="17"/>
        <end position="85"/>
    </location>
</feature>
<evidence type="ECO:0000256" key="3">
    <source>
        <dbReference type="ARBA" id="ARBA00023163"/>
    </source>
</evidence>
<dbReference type="PRINTS" id="PR00035">
    <property type="entry name" value="HTHGNTR"/>
</dbReference>
<evidence type="ECO:0000256" key="2">
    <source>
        <dbReference type="ARBA" id="ARBA00023125"/>
    </source>
</evidence>
<dbReference type="CDD" id="cd07377">
    <property type="entry name" value="WHTH_GntR"/>
    <property type="match status" value="1"/>
</dbReference>
<evidence type="ECO:0000313" key="5">
    <source>
        <dbReference type="EMBL" id="AII06641.1"/>
    </source>
</evidence>
<dbReference type="RefSeq" id="WP_112302010.1">
    <property type="nucleotide sequence ID" value="NZ_CP008947.1"/>
</dbReference>
<name>A0A076ELI9_RHOOP</name>
<dbReference type="Pfam" id="PF07729">
    <property type="entry name" value="FCD"/>
    <property type="match status" value="1"/>
</dbReference>
<gene>
    <name evidence="5" type="ORF">EP51_19200</name>
</gene>
<dbReference type="InterPro" id="IPR011711">
    <property type="entry name" value="GntR_C"/>
</dbReference>
<proteinExistence type="predicted"/>
<evidence type="ECO:0000259" key="4">
    <source>
        <dbReference type="PROSITE" id="PS50949"/>
    </source>
</evidence>
<dbReference type="Gene3D" id="1.10.10.10">
    <property type="entry name" value="Winged helix-like DNA-binding domain superfamily/Winged helix DNA-binding domain"/>
    <property type="match status" value="1"/>
</dbReference>
<keyword evidence="2" id="KW-0238">DNA-binding</keyword>
<dbReference type="GO" id="GO:0003677">
    <property type="term" value="F:DNA binding"/>
    <property type="evidence" value="ECO:0007669"/>
    <property type="project" value="UniProtKB-KW"/>
</dbReference>
<dbReference type="InterPro" id="IPR000524">
    <property type="entry name" value="Tscrpt_reg_HTH_GntR"/>
</dbReference>
<dbReference type="InterPro" id="IPR036390">
    <property type="entry name" value="WH_DNA-bd_sf"/>
</dbReference>
<protein>
    <submittedName>
        <fullName evidence="5">GntR family transcriptional regulator</fullName>
    </submittedName>
</protein>
<dbReference type="PANTHER" id="PTHR43537:SF5">
    <property type="entry name" value="UXU OPERON TRANSCRIPTIONAL REGULATOR"/>
    <property type="match status" value="1"/>
</dbReference>
<dbReference type="SMART" id="SM00345">
    <property type="entry name" value="HTH_GNTR"/>
    <property type="match status" value="1"/>
</dbReference>
<dbReference type="AlphaFoldDB" id="A0A076ELI9"/>
<dbReference type="GO" id="GO:0003700">
    <property type="term" value="F:DNA-binding transcription factor activity"/>
    <property type="evidence" value="ECO:0007669"/>
    <property type="project" value="InterPro"/>
</dbReference>
<dbReference type="Proteomes" id="UP000028488">
    <property type="component" value="Chromosome"/>
</dbReference>
<dbReference type="PROSITE" id="PS50949">
    <property type="entry name" value="HTH_GNTR"/>
    <property type="match status" value="1"/>
</dbReference>
<organism evidence="5 6">
    <name type="scientific">Rhodococcus opacus</name>
    <name type="common">Nocardia opaca</name>
    <dbReference type="NCBI Taxonomy" id="37919"/>
    <lineage>
        <taxon>Bacteria</taxon>
        <taxon>Bacillati</taxon>
        <taxon>Actinomycetota</taxon>
        <taxon>Actinomycetes</taxon>
        <taxon>Mycobacteriales</taxon>
        <taxon>Nocardiaceae</taxon>
        <taxon>Rhodococcus</taxon>
    </lineage>
</organism>
<evidence type="ECO:0000256" key="1">
    <source>
        <dbReference type="ARBA" id="ARBA00023015"/>
    </source>
</evidence>
<dbReference type="Gene3D" id="1.20.120.530">
    <property type="entry name" value="GntR ligand-binding domain-like"/>
    <property type="match status" value="1"/>
</dbReference>
<dbReference type="PANTHER" id="PTHR43537">
    <property type="entry name" value="TRANSCRIPTIONAL REGULATOR, GNTR FAMILY"/>
    <property type="match status" value="1"/>
</dbReference>
<sequence>MNLSDSWAARRPATARVSAAEAVLADLRDAITSGELSVGERLPSEASLAARHGVSRSVIREALRSCHALGLTETKSGLGTFVVSDSIARDLDFGNYAANELVEARPHVEIPAAGWAAQRHTGEDLAALRGLVDQMRDEDDPLVWVSLDAQFHAFIARTSRNRVFESVIVDIREALTRQSETLNLVAGRQQKSNDEHDRIVEGIASGSYDKAARAMAEHLDAVRVALESVVGEPGPEPRQ</sequence>
<dbReference type="SUPFAM" id="SSF48008">
    <property type="entry name" value="GntR ligand-binding domain-like"/>
    <property type="match status" value="1"/>
</dbReference>
<dbReference type="eggNOG" id="COG2186">
    <property type="taxonomic scope" value="Bacteria"/>
</dbReference>
<dbReference type="EMBL" id="CP008947">
    <property type="protein sequence ID" value="AII06641.1"/>
    <property type="molecule type" value="Genomic_DNA"/>
</dbReference>
<dbReference type="InterPro" id="IPR036388">
    <property type="entry name" value="WH-like_DNA-bd_sf"/>
</dbReference>
<dbReference type="Pfam" id="PF00392">
    <property type="entry name" value="GntR"/>
    <property type="match status" value="1"/>
</dbReference>
<keyword evidence="3" id="KW-0804">Transcription</keyword>
<accession>A0A076ELI9</accession>
<dbReference type="SMART" id="SM00895">
    <property type="entry name" value="FCD"/>
    <property type="match status" value="1"/>
</dbReference>